<name>A0ACC1X0A7_MELAZ</name>
<keyword evidence="2" id="KW-1185">Reference proteome</keyword>
<protein>
    <submittedName>
        <fullName evidence="1">U-box domain-containing protein</fullName>
    </submittedName>
</protein>
<organism evidence="1 2">
    <name type="scientific">Melia azedarach</name>
    <name type="common">Chinaberry tree</name>
    <dbReference type="NCBI Taxonomy" id="155640"/>
    <lineage>
        <taxon>Eukaryota</taxon>
        <taxon>Viridiplantae</taxon>
        <taxon>Streptophyta</taxon>
        <taxon>Embryophyta</taxon>
        <taxon>Tracheophyta</taxon>
        <taxon>Spermatophyta</taxon>
        <taxon>Magnoliopsida</taxon>
        <taxon>eudicotyledons</taxon>
        <taxon>Gunneridae</taxon>
        <taxon>Pentapetalae</taxon>
        <taxon>rosids</taxon>
        <taxon>malvids</taxon>
        <taxon>Sapindales</taxon>
        <taxon>Meliaceae</taxon>
        <taxon>Melia</taxon>
    </lineage>
</organism>
<proteinExistence type="predicted"/>
<dbReference type="Proteomes" id="UP001164539">
    <property type="component" value="Chromosome 13"/>
</dbReference>
<accession>A0ACC1X0A7</accession>
<evidence type="ECO:0000313" key="1">
    <source>
        <dbReference type="EMBL" id="KAJ4703635.1"/>
    </source>
</evidence>
<reference evidence="1 2" key="1">
    <citation type="journal article" date="2023" name="Science">
        <title>Complex scaffold remodeling in plant triterpene biosynthesis.</title>
        <authorList>
            <person name="De La Pena R."/>
            <person name="Hodgson H."/>
            <person name="Liu J.C."/>
            <person name="Stephenson M.J."/>
            <person name="Martin A.C."/>
            <person name="Owen C."/>
            <person name="Harkess A."/>
            <person name="Leebens-Mack J."/>
            <person name="Jimenez L.E."/>
            <person name="Osbourn A."/>
            <person name="Sattely E.S."/>
        </authorList>
    </citation>
    <scope>NUCLEOTIDE SEQUENCE [LARGE SCALE GENOMIC DNA]</scope>
    <source>
        <strain evidence="2">cv. JPN11</strain>
        <tissue evidence="1">Leaf</tissue>
    </source>
</reference>
<sequence length="436" mass="47998">MSAPSSSSASSVWLISYTKLQFFSRIRRFLQSKSARKRQAESSSSHSNLDFSRASRSHDAEEVQQVVEKQQQQREEDDSVVLQKSVKRLHFGSWEEKEMAAMEIERLAKADAKIKKLMAELGVIQMLVSMVATEVVGRRRAAVKALIELANGTYTNKALMVEAGILTKLPKNVDTVDESTKREFAELLLSLSSLANTDIPVSSSEILPFLVGILESGSSVDTKELCIGTLYNLSAVLENAGPLVSNGVVHTLLKLCSMKELSEKSLATLGNLVVTLMGKKAMEDNSLVPDSLIEILTWEEKPKCQELSAYILMILAHQSSAQREKMAKSGIVHVILQVALLGSPLAQKRALKLLQWFKDERQAKMGPHSGPQTGRVSIGSPVNPRVAQEGKKMMNNLVKQSLHKNLEMITRRANAADDPSKLKSLVISTSSKSLPY</sequence>
<gene>
    <name evidence="1" type="ORF">OWV82_023510</name>
</gene>
<comment type="caution">
    <text evidence="1">The sequence shown here is derived from an EMBL/GenBank/DDBJ whole genome shotgun (WGS) entry which is preliminary data.</text>
</comment>
<dbReference type="EMBL" id="CM051406">
    <property type="protein sequence ID" value="KAJ4703635.1"/>
    <property type="molecule type" value="Genomic_DNA"/>
</dbReference>
<evidence type="ECO:0000313" key="2">
    <source>
        <dbReference type="Proteomes" id="UP001164539"/>
    </source>
</evidence>